<accession>A0A1G2HVQ8</accession>
<feature type="transmembrane region" description="Helical" evidence="1">
    <location>
        <begin position="136"/>
        <end position="165"/>
    </location>
</feature>
<dbReference type="Proteomes" id="UP000178774">
    <property type="component" value="Unassembled WGS sequence"/>
</dbReference>
<comment type="caution">
    <text evidence="2">The sequence shown here is derived from an EMBL/GenBank/DDBJ whole genome shotgun (WGS) entry which is preliminary data.</text>
</comment>
<dbReference type="AlphaFoldDB" id="A0A1G2HVQ8"/>
<sequence>MKHNITMTIILLSTFLLAQFIGIAILYNYIDVSKSAETGKTEFKDLPLGERPPVQEKTSFIPIIIAILIGTGFLFLLMKYNLIWIWKGWFLLAAFFALTIAWDAFLPKIVALVMAGVFALWKVFRPNVFVHNITELFIYGGLAAIFVPLFSLFSVVILLILISGYDAYAVWKSKHMIALAKSQAKAKIFAGLMLPYKLGKVKLGKAKAGLKMKKVRVAILGGGDIGFPLIFAGVVLKELGLWQSLIIPFGALLGLGMLLWKGKENKFYPAMPFISAGCFVALGIVLLIGLL</sequence>
<organism evidence="2 3">
    <name type="scientific">Candidatus Staskawiczbacteria bacterium RIFCSPHIGHO2_01_FULL_41_41</name>
    <dbReference type="NCBI Taxonomy" id="1802203"/>
    <lineage>
        <taxon>Bacteria</taxon>
        <taxon>Candidatus Staskawicziibacteriota</taxon>
    </lineage>
</organism>
<feature type="transmembrane region" description="Helical" evidence="1">
    <location>
        <begin position="59"/>
        <end position="77"/>
    </location>
</feature>
<evidence type="ECO:0000313" key="3">
    <source>
        <dbReference type="Proteomes" id="UP000178774"/>
    </source>
</evidence>
<reference evidence="2 3" key="1">
    <citation type="journal article" date="2016" name="Nat. Commun.">
        <title>Thousands of microbial genomes shed light on interconnected biogeochemical processes in an aquifer system.</title>
        <authorList>
            <person name="Anantharaman K."/>
            <person name="Brown C.T."/>
            <person name="Hug L.A."/>
            <person name="Sharon I."/>
            <person name="Castelle C.J."/>
            <person name="Probst A.J."/>
            <person name="Thomas B.C."/>
            <person name="Singh A."/>
            <person name="Wilkins M.J."/>
            <person name="Karaoz U."/>
            <person name="Brodie E.L."/>
            <person name="Williams K.H."/>
            <person name="Hubbard S.S."/>
            <person name="Banfield J.F."/>
        </authorList>
    </citation>
    <scope>NUCLEOTIDE SEQUENCE [LARGE SCALE GENOMIC DNA]</scope>
</reference>
<feature type="transmembrane region" description="Helical" evidence="1">
    <location>
        <begin position="242"/>
        <end position="260"/>
    </location>
</feature>
<feature type="transmembrane region" description="Helical" evidence="1">
    <location>
        <begin position="267"/>
        <end position="290"/>
    </location>
</feature>
<dbReference type="EMBL" id="MHOP01000003">
    <property type="protein sequence ID" value="OGZ66612.1"/>
    <property type="molecule type" value="Genomic_DNA"/>
</dbReference>
<feature type="transmembrane region" description="Helical" evidence="1">
    <location>
        <begin position="217"/>
        <end position="236"/>
    </location>
</feature>
<dbReference type="InterPro" id="IPR010545">
    <property type="entry name" value="SPP"/>
</dbReference>
<keyword evidence="1" id="KW-0472">Membrane</keyword>
<proteinExistence type="predicted"/>
<protein>
    <submittedName>
        <fullName evidence="2">Uncharacterized protein</fullName>
    </submittedName>
</protein>
<name>A0A1G2HVQ8_9BACT</name>
<feature type="transmembrane region" description="Helical" evidence="1">
    <location>
        <begin position="84"/>
        <end position="102"/>
    </location>
</feature>
<dbReference type="Pfam" id="PF06550">
    <property type="entry name" value="SPP"/>
    <property type="match status" value="1"/>
</dbReference>
<evidence type="ECO:0000256" key="1">
    <source>
        <dbReference type="SAM" id="Phobius"/>
    </source>
</evidence>
<feature type="transmembrane region" description="Helical" evidence="1">
    <location>
        <begin position="7"/>
        <end position="30"/>
    </location>
</feature>
<evidence type="ECO:0000313" key="2">
    <source>
        <dbReference type="EMBL" id="OGZ66612.1"/>
    </source>
</evidence>
<keyword evidence="1" id="KW-1133">Transmembrane helix</keyword>
<keyword evidence="1" id="KW-0812">Transmembrane</keyword>
<gene>
    <name evidence="2" type="ORF">A2822_03245</name>
</gene>